<dbReference type="Pfam" id="PF03104">
    <property type="entry name" value="DNA_pol_B_exo1"/>
    <property type="match status" value="1"/>
</dbReference>
<accession>A0A397U1Z7</accession>
<sequence length="389" mass="44784">MPNDMSDTTETEKIDKSKFGVKDINAYPIRETASDNITNVHYYRKIAHKKKLSLSEWAILNDYYCISDTNLPHYSYLFCVSVDNYRSLEGNKLNDLIISKALSYDRTLVLTWDIETYSGHKIEDLPDARNEENQVFMICMTVDWKDDPNPLLQICLVDNDPILKKLKNGNVEKVRIPEASSLKYYLEKCELRSKADMPITTMNKIYKDAILQPSDASAKNKCKVANYCVIDALWCQELIVKHNVINDYREVLSIAYVFLSDSHYFAEGMKRYNLLGLKLEVGLKNKCPVTGLDFASLYPSLMMTYNLSQDKIILSREEMINVICSGKKTHKIKFLFNGQTIEAWSIHHNNIPEEKALDSDSDKELSELKSELDSDLLVEIFESEFIQAL</sequence>
<evidence type="ECO:0000256" key="5">
    <source>
        <dbReference type="ARBA" id="ARBA00023125"/>
    </source>
</evidence>
<evidence type="ECO:0000256" key="7">
    <source>
        <dbReference type="ARBA" id="ARBA00049244"/>
    </source>
</evidence>
<keyword evidence="2" id="KW-0808">Transferase</keyword>
<dbReference type="InterPro" id="IPR050240">
    <property type="entry name" value="DNA_pol_type-B"/>
</dbReference>
<protein>
    <recommendedName>
        <fullName evidence="6">DNA polymerase delta catalytic subunit</fullName>
        <ecNumber evidence="1">2.7.7.7</ecNumber>
    </recommendedName>
</protein>
<dbReference type="AlphaFoldDB" id="A0A397U1Z7"/>
<evidence type="ECO:0000256" key="2">
    <source>
        <dbReference type="ARBA" id="ARBA00022679"/>
    </source>
</evidence>
<dbReference type="SUPFAM" id="SSF56672">
    <property type="entry name" value="DNA/RNA polymerases"/>
    <property type="match status" value="1"/>
</dbReference>
<feature type="domain" description="DNA-directed DNA polymerase family B multifunctional" evidence="8">
    <location>
        <begin position="288"/>
        <end position="319"/>
    </location>
</feature>
<dbReference type="InterPro" id="IPR043502">
    <property type="entry name" value="DNA/RNA_pol_sf"/>
</dbReference>
<dbReference type="OrthoDB" id="2411376at2759"/>
<evidence type="ECO:0000256" key="3">
    <source>
        <dbReference type="ARBA" id="ARBA00022695"/>
    </source>
</evidence>
<dbReference type="InterPro" id="IPR012337">
    <property type="entry name" value="RNaseH-like_sf"/>
</dbReference>
<dbReference type="PANTHER" id="PTHR10322:SF23">
    <property type="entry name" value="DNA POLYMERASE DELTA CATALYTIC SUBUNIT"/>
    <property type="match status" value="1"/>
</dbReference>
<keyword evidence="5" id="KW-0238">DNA-binding</keyword>
<dbReference type="InterPro" id="IPR006133">
    <property type="entry name" value="DNA-dir_DNA_pol_B_exonuc"/>
</dbReference>
<dbReference type="GO" id="GO:0003887">
    <property type="term" value="F:DNA-directed DNA polymerase activity"/>
    <property type="evidence" value="ECO:0007669"/>
    <property type="project" value="UniProtKB-KW"/>
</dbReference>
<keyword evidence="11" id="KW-1185">Reference proteome</keyword>
<keyword evidence="3" id="KW-0548">Nucleotidyltransferase</keyword>
<evidence type="ECO:0000256" key="6">
    <source>
        <dbReference type="ARBA" id="ARBA00024411"/>
    </source>
</evidence>
<dbReference type="InterPro" id="IPR023211">
    <property type="entry name" value="DNA_pol_palm_dom_sf"/>
</dbReference>
<comment type="catalytic activity">
    <reaction evidence="7">
        <text>DNA(n) + a 2'-deoxyribonucleoside 5'-triphosphate = DNA(n+1) + diphosphate</text>
        <dbReference type="Rhea" id="RHEA:22508"/>
        <dbReference type="Rhea" id="RHEA-COMP:17339"/>
        <dbReference type="Rhea" id="RHEA-COMP:17340"/>
        <dbReference type="ChEBI" id="CHEBI:33019"/>
        <dbReference type="ChEBI" id="CHEBI:61560"/>
        <dbReference type="ChEBI" id="CHEBI:173112"/>
        <dbReference type="EC" id="2.7.7.7"/>
    </reaction>
</comment>
<dbReference type="STRING" id="44941.A0A397U1Z7"/>
<comment type="caution">
    <text evidence="10">The sequence shown here is derived from an EMBL/GenBank/DDBJ whole genome shotgun (WGS) entry which is preliminary data.</text>
</comment>
<evidence type="ECO:0000256" key="1">
    <source>
        <dbReference type="ARBA" id="ARBA00012417"/>
    </source>
</evidence>
<gene>
    <name evidence="10" type="ORF">C2G38_2226854</name>
</gene>
<dbReference type="SUPFAM" id="SSF53098">
    <property type="entry name" value="Ribonuclease H-like"/>
    <property type="match status" value="1"/>
</dbReference>
<dbReference type="GO" id="GO:0000166">
    <property type="term" value="F:nucleotide binding"/>
    <property type="evidence" value="ECO:0007669"/>
    <property type="project" value="InterPro"/>
</dbReference>
<evidence type="ECO:0000313" key="10">
    <source>
        <dbReference type="EMBL" id="RIB02799.1"/>
    </source>
</evidence>
<evidence type="ECO:0000259" key="9">
    <source>
        <dbReference type="Pfam" id="PF03104"/>
    </source>
</evidence>
<reference evidence="10 11" key="1">
    <citation type="submission" date="2018-06" db="EMBL/GenBank/DDBJ databases">
        <title>Comparative genomics reveals the genomic features of Rhizophagus irregularis, R. cerebriforme, R. diaphanum and Gigaspora rosea, and their symbiotic lifestyle signature.</title>
        <authorList>
            <person name="Morin E."/>
            <person name="San Clemente H."/>
            <person name="Chen E.C.H."/>
            <person name="De La Providencia I."/>
            <person name="Hainaut M."/>
            <person name="Kuo A."/>
            <person name="Kohler A."/>
            <person name="Murat C."/>
            <person name="Tang N."/>
            <person name="Roy S."/>
            <person name="Loubradou J."/>
            <person name="Henrissat B."/>
            <person name="Grigoriev I.V."/>
            <person name="Corradi N."/>
            <person name="Roux C."/>
            <person name="Martin F.M."/>
        </authorList>
    </citation>
    <scope>NUCLEOTIDE SEQUENCE [LARGE SCALE GENOMIC DNA]</scope>
    <source>
        <strain evidence="10 11">DAOM 194757</strain>
    </source>
</reference>
<dbReference type="GO" id="GO:0003677">
    <property type="term" value="F:DNA binding"/>
    <property type="evidence" value="ECO:0007669"/>
    <property type="project" value="UniProtKB-KW"/>
</dbReference>
<dbReference type="EC" id="2.7.7.7" evidence="1"/>
<evidence type="ECO:0000259" key="8">
    <source>
        <dbReference type="Pfam" id="PF00136"/>
    </source>
</evidence>
<dbReference type="InterPro" id="IPR036397">
    <property type="entry name" value="RNaseH_sf"/>
</dbReference>
<dbReference type="Gene3D" id="3.30.420.10">
    <property type="entry name" value="Ribonuclease H-like superfamily/Ribonuclease H"/>
    <property type="match status" value="2"/>
</dbReference>
<dbReference type="Proteomes" id="UP000266673">
    <property type="component" value="Unassembled WGS sequence"/>
</dbReference>
<proteinExistence type="predicted"/>
<feature type="domain" description="DNA-directed DNA polymerase family B exonuclease" evidence="9">
    <location>
        <begin position="38"/>
        <end position="158"/>
    </location>
</feature>
<organism evidence="10 11">
    <name type="scientific">Gigaspora rosea</name>
    <dbReference type="NCBI Taxonomy" id="44941"/>
    <lineage>
        <taxon>Eukaryota</taxon>
        <taxon>Fungi</taxon>
        <taxon>Fungi incertae sedis</taxon>
        <taxon>Mucoromycota</taxon>
        <taxon>Glomeromycotina</taxon>
        <taxon>Glomeromycetes</taxon>
        <taxon>Diversisporales</taxon>
        <taxon>Gigasporaceae</taxon>
        <taxon>Gigaspora</taxon>
    </lineage>
</organism>
<dbReference type="PANTHER" id="PTHR10322">
    <property type="entry name" value="DNA POLYMERASE CATALYTIC SUBUNIT"/>
    <property type="match status" value="1"/>
</dbReference>
<keyword evidence="4" id="KW-0239">DNA-directed DNA polymerase</keyword>
<dbReference type="EMBL" id="QKWP01002586">
    <property type="protein sequence ID" value="RIB02799.1"/>
    <property type="molecule type" value="Genomic_DNA"/>
</dbReference>
<dbReference type="Pfam" id="PF00136">
    <property type="entry name" value="DNA_pol_B"/>
    <property type="match status" value="1"/>
</dbReference>
<dbReference type="InterPro" id="IPR006134">
    <property type="entry name" value="DNA-dir_DNA_pol_B_multi_dom"/>
</dbReference>
<dbReference type="Gene3D" id="3.90.1600.10">
    <property type="entry name" value="Palm domain of DNA polymerase"/>
    <property type="match status" value="1"/>
</dbReference>
<evidence type="ECO:0000256" key="4">
    <source>
        <dbReference type="ARBA" id="ARBA00022932"/>
    </source>
</evidence>
<name>A0A397U1Z7_9GLOM</name>
<evidence type="ECO:0000313" key="11">
    <source>
        <dbReference type="Proteomes" id="UP000266673"/>
    </source>
</evidence>